<reference evidence="4 5" key="1">
    <citation type="submission" date="2022-06" db="EMBL/GenBank/DDBJ databases">
        <title>Ideonella sp. NS12-5 Genome sequencing and assembly.</title>
        <authorList>
            <person name="Jung Y."/>
        </authorList>
    </citation>
    <scope>NUCLEOTIDE SEQUENCE [LARGE SCALE GENOMIC DNA]</scope>
    <source>
        <strain evidence="4 5">NS12-5</strain>
    </source>
</reference>
<sequence>MTPSPNDSPTPLDPAADSPIPARPRITAGERMGRMFSLRRDADLEGALAQVRQDTEFTPGATWALVFAILIASVGLNVNSTAVIIGAMLISPLMGPIVAAGFGLAMQDIPLLKRALRNLLLATLVALLASTLYFLISPLGEAQSELLARTRPTLYDVLIALFGGGAGAVAATRRSFKGQVVPGVSIATALMPPLCTAGYGLSHGNWDYLLGALHLFLINALFIGLATLGMVRLMRFRPVHHLDRSQLWRVRAVIGGLALAVAVPSIYTGWVVVKEARFEGAARRFLADNLKLPGRVLAQVETHYDPAHPVIRVSLLGPRLSEELQQTIVARLPAYGLSGVTLDLQQVGGDTPNVEQLSRLARQGMVEELLQRDQAALAARDARIAQLEAEAQSLRAVQQQLPALAGELAALTPGLKSLAVGPELVLAPAPEPASAASAATPVVQALGLLVTASWATLPDADERARLQRFLALRLASPGVRVVHLATPPAASESARPVKPAKSKVQHRS</sequence>
<feature type="transmembrane region" description="Helical" evidence="3">
    <location>
        <begin position="208"/>
        <end position="231"/>
    </location>
</feature>
<feature type="compositionally biased region" description="Basic residues" evidence="2">
    <location>
        <begin position="498"/>
        <end position="508"/>
    </location>
</feature>
<keyword evidence="1" id="KW-0175">Coiled coil</keyword>
<feature type="transmembrane region" description="Helical" evidence="3">
    <location>
        <begin position="118"/>
        <end position="140"/>
    </location>
</feature>
<feature type="coiled-coil region" evidence="1">
    <location>
        <begin position="370"/>
        <end position="397"/>
    </location>
</feature>
<dbReference type="PANTHER" id="PTHR20992">
    <property type="entry name" value="AT15442P-RELATED"/>
    <property type="match status" value="1"/>
</dbReference>
<dbReference type="PANTHER" id="PTHR20992:SF9">
    <property type="entry name" value="AT15442P-RELATED"/>
    <property type="match status" value="1"/>
</dbReference>
<evidence type="ECO:0000313" key="4">
    <source>
        <dbReference type="EMBL" id="MCO5978320.1"/>
    </source>
</evidence>
<dbReference type="Pfam" id="PF04087">
    <property type="entry name" value="DUF389"/>
    <property type="match status" value="1"/>
</dbReference>
<dbReference type="RefSeq" id="WP_252770918.1">
    <property type="nucleotide sequence ID" value="NZ_JAMXMC010000009.1"/>
</dbReference>
<keyword evidence="3" id="KW-0812">Transmembrane</keyword>
<dbReference type="Proteomes" id="UP001204851">
    <property type="component" value="Unassembled WGS sequence"/>
</dbReference>
<organism evidence="4 5">
    <name type="scientific">Ideonella oryzae</name>
    <dbReference type="NCBI Taxonomy" id="2937441"/>
    <lineage>
        <taxon>Bacteria</taxon>
        <taxon>Pseudomonadati</taxon>
        <taxon>Pseudomonadota</taxon>
        <taxon>Betaproteobacteria</taxon>
        <taxon>Burkholderiales</taxon>
        <taxon>Sphaerotilaceae</taxon>
        <taxon>Ideonella</taxon>
    </lineage>
</organism>
<evidence type="ECO:0000256" key="2">
    <source>
        <dbReference type="SAM" id="MobiDB-lite"/>
    </source>
</evidence>
<evidence type="ECO:0000256" key="3">
    <source>
        <dbReference type="SAM" id="Phobius"/>
    </source>
</evidence>
<protein>
    <submittedName>
        <fullName evidence="4">DUF389 domain-containing protein</fullName>
    </submittedName>
</protein>
<feature type="transmembrane region" description="Helical" evidence="3">
    <location>
        <begin position="252"/>
        <end position="273"/>
    </location>
</feature>
<feature type="region of interest" description="Disordered" evidence="2">
    <location>
        <begin position="1"/>
        <end position="24"/>
    </location>
</feature>
<feature type="transmembrane region" description="Helical" evidence="3">
    <location>
        <begin position="57"/>
        <end position="76"/>
    </location>
</feature>
<feature type="transmembrane region" description="Helical" evidence="3">
    <location>
        <begin position="152"/>
        <end position="171"/>
    </location>
</feature>
<dbReference type="EMBL" id="JAMXMC010000009">
    <property type="protein sequence ID" value="MCO5978320.1"/>
    <property type="molecule type" value="Genomic_DNA"/>
</dbReference>
<name>A0ABT1BQ10_9BURK</name>
<keyword evidence="3" id="KW-0472">Membrane</keyword>
<feature type="region of interest" description="Disordered" evidence="2">
    <location>
        <begin position="487"/>
        <end position="508"/>
    </location>
</feature>
<accession>A0ABT1BQ10</accession>
<dbReference type="InterPro" id="IPR005240">
    <property type="entry name" value="DUF389"/>
</dbReference>
<comment type="caution">
    <text evidence="4">The sequence shown here is derived from an EMBL/GenBank/DDBJ whole genome shotgun (WGS) entry which is preliminary data.</text>
</comment>
<keyword evidence="3" id="KW-1133">Transmembrane helix</keyword>
<feature type="compositionally biased region" description="Pro residues" evidence="2">
    <location>
        <begin position="1"/>
        <end position="12"/>
    </location>
</feature>
<gene>
    <name evidence="4" type="ORF">M0L44_16600</name>
</gene>
<evidence type="ECO:0000313" key="5">
    <source>
        <dbReference type="Proteomes" id="UP001204851"/>
    </source>
</evidence>
<feature type="transmembrane region" description="Helical" evidence="3">
    <location>
        <begin position="82"/>
        <end position="106"/>
    </location>
</feature>
<proteinExistence type="predicted"/>
<evidence type="ECO:0000256" key="1">
    <source>
        <dbReference type="SAM" id="Coils"/>
    </source>
</evidence>
<feature type="transmembrane region" description="Helical" evidence="3">
    <location>
        <begin position="183"/>
        <end position="202"/>
    </location>
</feature>
<keyword evidence="5" id="KW-1185">Reference proteome</keyword>